<dbReference type="Proteomes" id="UP001367030">
    <property type="component" value="Unassembled WGS sequence"/>
</dbReference>
<name>A0ABU8X0E5_9BURK</name>
<evidence type="ECO:0000256" key="5">
    <source>
        <dbReference type="SAM" id="Phobius"/>
    </source>
</evidence>
<keyword evidence="3 5" id="KW-1133">Transmembrane helix</keyword>
<proteinExistence type="predicted"/>
<evidence type="ECO:0000313" key="8">
    <source>
        <dbReference type="Proteomes" id="UP001367030"/>
    </source>
</evidence>
<evidence type="ECO:0000256" key="4">
    <source>
        <dbReference type="ARBA" id="ARBA00023136"/>
    </source>
</evidence>
<keyword evidence="4 5" id="KW-0472">Membrane</keyword>
<evidence type="ECO:0000313" key="7">
    <source>
        <dbReference type="EMBL" id="MEJ8853236.1"/>
    </source>
</evidence>
<accession>A0ABU8X0E5</accession>
<reference evidence="7 8" key="1">
    <citation type="submission" date="2024-03" db="EMBL/GenBank/DDBJ databases">
        <title>Novel species of the genus Variovorax.</title>
        <authorList>
            <person name="Liu Q."/>
            <person name="Xin Y.-H."/>
        </authorList>
    </citation>
    <scope>NUCLEOTIDE SEQUENCE [LARGE SCALE GENOMIC DNA]</scope>
    <source>
        <strain evidence="7 8">KACC 18901</strain>
    </source>
</reference>
<comment type="subcellular location">
    <subcellularLocation>
        <location evidence="1">Membrane</location>
        <topology evidence="1">Multi-pass membrane protein</topology>
    </subcellularLocation>
</comment>
<evidence type="ECO:0000256" key="3">
    <source>
        <dbReference type="ARBA" id="ARBA00022989"/>
    </source>
</evidence>
<keyword evidence="8" id="KW-1185">Reference proteome</keyword>
<evidence type="ECO:0000256" key="2">
    <source>
        <dbReference type="ARBA" id="ARBA00022692"/>
    </source>
</evidence>
<evidence type="ECO:0000259" key="6">
    <source>
        <dbReference type="Pfam" id="PF07298"/>
    </source>
</evidence>
<keyword evidence="2 5" id="KW-0812">Transmembrane</keyword>
<comment type="caution">
    <text evidence="7">The sequence shown here is derived from an EMBL/GenBank/DDBJ whole genome shotgun (WGS) entry which is preliminary data.</text>
</comment>
<feature type="domain" description="NnrU" evidence="6">
    <location>
        <begin position="3"/>
        <end position="189"/>
    </location>
</feature>
<organism evidence="7 8">
    <name type="scientific">Variovorax robiniae</name>
    <dbReference type="NCBI Taxonomy" id="1836199"/>
    <lineage>
        <taxon>Bacteria</taxon>
        <taxon>Pseudomonadati</taxon>
        <taxon>Pseudomonadota</taxon>
        <taxon>Betaproteobacteria</taxon>
        <taxon>Burkholderiales</taxon>
        <taxon>Comamonadaceae</taxon>
        <taxon>Variovorax</taxon>
    </lineage>
</organism>
<feature type="transmembrane region" description="Helical" evidence="5">
    <location>
        <begin position="113"/>
        <end position="138"/>
    </location>
</feature>
<evidence type="ECO:0000256" key="1">
    <source>
        <dbReference type="ARBA" id="ARBA00004141"/>
    </source>
</evidence>
<sequence length="191" mass="20685">MALLVAGLILFLGVHSVSIVAPAWRDAQIARHGEKPWKGLYTLVSLAGLLLLIYGYCVARQSPVVLYTPPTALRHAALLLMVPVFPLLLAAYLPGRIQRIAKHPMLLAVKFWATAHLLANGTLADVLLFGAFLLWAVADRISVKRRAVPHRVPGASPAARNDVIVVVVGLLVYAVFLLRAHLWMTGVSPLG</sequence>
<feature type="transmembrane region" description="Helical" evidence="5">
    <location>
        <begin position="159"/>
        <end position="182"/>
    </location>
</feature>
<dbReference type="Pfam" id="PF07298">
    <property type="entry name" value="NnrU"/>
    <property type="match status" value="1"/>
</dbReference>
<feature type="transmembrane region" description="Helical" evidence="5">
    <location>
        <begin position="40"/>
        <end position="59"/>
    </location>
</feature>
<dbReference type="InterPro" id="IPR009915">
    <property type="entry name" value="NnrU_dom"/>
</dbReference>
<gene>
    <name evidence="7" type="ORF">WKW79_01575</name>
</gene>
<dbReference type="RefSeq" id="WP_340333336.1">
    <property type="nucleotide sequence ID" value="NZ_JBBKZS010000001.1"/>
</dbReference>
<protein>
    <submittedName>
        <fullName evidence="7">NnrU family protein</fullName>
    </submittedName>
</protein>
<dbReference type="EMBL" id="JBBKZS010000001">
    <property type="protein sequence ID" value="MEJ8853236.1"/>
    <property type="molecule type" value="Genomic_DNA"/>
</dbReference>
<feature type="transmembrane region" description="Helical" evidence="5">
    <location>
        <begin position="71"/>
        <end position="93"/>
    </location>
</feature>